<dbReference type="Pfam" id="PF13920">
    <property type="entry name" value="zf-C3HC4_3"/>
    <property type="match status" value="1"/>
</dbReference>
<dbReference type="PROSITE" id="PS50089">
    <property type="entry name" value="ZF_RING_2"/>
    <property type="match status" value="1"/>
</dbReference>
<feature type="domain" description="RING-type" evidence="8">
    <location>
        <begin position="573"/>
        <end position="608"/>
    </location>
</feature>
<reference evidence="9 10" key="1">
    <citation type="journal article" date="2011" name="Genome Biol. Evol.">
        <title>Integration of the genetic map and genome assembly of fugu facilitates insights into distinct features of genome evolution in teleosts and mammals.</title>
        <authorList>
            <person name="Kai W."/>
            <person name="Kikuchi K."/>
            <person name="Tohari S."/>
            <person name="Chew A.K."/>
            <person name="Tay A."/>
            <person name="Fujiwara A."/>
            <person name="Hosoya S."/>
            <person name="Suetake H."/>
            <person name="Naruse K."/>
            <person name="Brenner S."/>
            <person name="Suzuki Y."/>
            <person name="Venkatesh B."/>
        </authorList>
    </citation>
    <scope>NUCLEOTIDE SEQUENCE [LARGE SCALE GENOMIC DNA]</scope>
</reference>
<dbReference type="FunFam" id="1.10.1170.10:FF:000002">
    <property type="entry name" value="Baculoviral IAP repeat containing 7"/>
    <property type="match status" value="1"/>
</dbReference>
<evidence type="ECO:0000256" key="6">
    <source>
        <dbReference type="PROSITE-ProRule" id="PRU00175"/>
    </source>
</evidence>
<dbReference type="Ensembl" id="ENSTRUT00000074424.1">
    <property type="protein sequence ID" value="ENSTRUP00000059882.1"/>
    <property type="gene ID" value="ENSTRUG00000000726.3"/>
</dbReference>
<dbReference type="Pfam" id="PF23598">
    <property type="entry name" value="LRR_14"/>
    <property type="match status" value="1"/>
</dbReference>
<dbReference type="InterPro" id="IPR013083">
    <property type="entry name" value="Znf_RING/FYVE/PHD"/>
</dbReference>
<evidence type="ECO:0000313" key="9">
    <source>
        <dbReference type="Ensembl" id="ENSTRUP00000059882.1"/>
    </source>
</evidence>
<keyword evidence="5" id="KW-0862">Zinc</keyword>
<reference evidence="9" key="3">
    <citation type="submission" date="2025-09" db="UniProtKB">
        <authorList>
            <consortium name="Ensembl"/>
        </authorList>
    </citation>
    <scope>IDENTIFICATION</scope>
</reference>
<dbReference type="Proteomes" id="UP000005226">
    <property type="component" value="Chromosome 6"/>
</dbReference>
<dbReference type="InterPro" id="IPR001611">
    <property type="entry name" value="Leu-rich_rpt"/>
</dbReference>
<evidence type="ECO:0000259" key="8">
    <source>
        <dbReference type="PROSITE" id="PS50089"/>
    </source>
</evidence>
<gene>
    <name evidence="9" type="primary">lrsam1</name>
</gene>
<dbReference type="PANTHER" id="PTHR48051:SF47">
    <property type="entry name" value="LEUCINE RICH REPEAT AND STERILE ALPHA MOTIF CONTAINING 1"/>
    <property type="match status" value="1"/>
</dbReference>
<dbReference type="Gene3D" id="3.80.10.10">
    <property type="entry name" value="Ribonuclease Inhibitor"/>
    <property type="match status" value="1"/>
</dbReference>
<sequence>MPLFFKKKPSEDSKKKLEFQLCLSKEAGADDVLDISACELSEVSFISIESICPLFQVLILHNNELRSLVPKGCDIGTLATLKVLDLHENKLTSLPEDIGKLTSLQILNVEKNRLKSLPPSIGDLQLLQTLNVKGNCLCELPFSIGSLSSLRTLNVSDNNIVQLPKQLAYIRTLETFTLDAAMMTYPPSSVCVEGTESIQRFLCSEVVIEYCPPSQYLLPVLEHDCGKQDTNSFDSLEEAWKNKFSNYEKRKVRDSSDPVYILFSLVWIYFIFSFSHQFNLKINLKMSTFKRLEHGVSQQQKVQDAERMLMLEKVRQAEDDISSRINNMLMDNNSFVNQSTMSLALSSKFQFWNTSLMLASCLLLHCLQIKLIEDDLKQLTKLEIKRRNLDTENLQEFLVEQRSALSGMLQQLMKQRDQREQELRQVLVEMQLKSDSNQQNYWMIQYQRLLNTKPLTLRMQEAGVETGLVNMLCKLSAQHYLPILVHHKVTTESLRHMKSSDLKKVCVQHYYPLITASQKNDEAASVPMASPPLTPSLLPNAIVFHAPSSPVTPGTPVTPSAPSPVEGPGISECVVCMEAAAQIIFLPCGHVCCCQVCSGALQGCPLCRSTILQCVRLYHG</sequence>
<dbReference type="SUPFAM" id="SSF52058">
    <property type="entry name" value="L domain-like"/>
    <property type="match status" value="1"/>
</dbReference>
<evidence type="ECO:0000256" key="4">
    <source>
        <dbReference type="ARBA" id="ARBA00022771"/>
    </source>
</evidence>
<evidence type="ECO:0000313" key="10">
    <source>
        <dbReference type="Proteomes" id="UP000005226"/>
    </source>
</evidence>
<dbReference type="InterPro" id="IPR050216">
    <property type="entry name" value="LRR_domain-containing"/>
</dbReference>
<feature type="coiled-coil region" evidence="7">
    <location>
        <begin position="372"/>
        <end position="429"/>
    </location>
</feature>
<dbReference type="SMART" id="SM00369">
    <property type="entry name" value="LRR_TYP"/>
    <property type="match status" value="3"/>
</dbReference>
<dbReference type="Gene3D" id="3.30.40.10">
    <property type="entry name" value="Zinc/RING finger domain, C3HC4 (zinc finger)"/>
    <property type="match status" value="1"/>
</dbReference>
<proteinExistence type="predicted"/>
<dbReference type="PROSITE" id="PS51450">
    <property type="entry name" value="LRR"/>
    <property type="match status" value="1"/>
</dbReference>
<organism evidence="9 10">
    <name type="scientific">Takifugu rubripes</name>
    <name type="common">Japanese pufferfish</name>
    <name type="synonym">Fugu rubripes</name>
    <dbReference type="NCBI Taxonomy" id="31033"/>
    <lineage>
        <taxon>Eukaryota</taxon>
        <taxon>Metazoa</taxon>
        <taxon>Chordata</taxon>
        <taxon>Craniata</taxon>
        <taxon>Vertebrata</taxon>
        <taxon>Euteleostomi</taxon>
        <taxon>Actinopterygii</taxon>
        <taxon>Neopterygii</taxon>
        <taxon>Teleostei</taxon>
        <taxon>Neoteleostei</taxon>
        <taxon>Acanthomorphata</taxon>
        <taxon>Eupercaria</taxon>
        <taxon>Tetraodontiformes</taxon>
        <taxon>Tetradontoidea</taxon>
        <taxon>Tetraodontidae</taxon>
        <taxon>Takifugu</taxon>
    </lineage>
</organism>
<dbReference type="InterPro" id="IPR003591">
    <property type="entry name" value="Leu-rich_rpt_typical-subtyp"/>
</dbReference>
<accession>A0A674MEM3</accession>
<keyword evidence="3" id="KW-0677">Repeat</keyword>
<dbReference type="SUPFAM" id="SSF57850">
    <property type="entry name" value="RING/U-box"/>
    <property type="match status" value="1"/>
</dbReference>
<keyword evidence="7" id="KW-0175">Coiled coil</keyword>
<evidence type="ECO:0000256" key="1">
    <source>
        <dbReference type="ARBA" id="ARBA00022614"/>
    </source>
</evidence>
<evidence type="ECO:0000256" key="5">
    <source>
        <dbReference type="ARBA" id="ARBA00022833"/>
    </source>
</evidence>
<dbReference type="InterPro" id="IPR055414">
    <property type="entry name" value="LRR_R13L4/SHOC2-like"/>
</dbReference>
<keyword evidence="10" id="KW-1185">Reference proteome</keyword>
<dbReference type="SMART" id="SM00364">
    <property type="entry name" value="LRR_BAC"/>
    <property type="match status" value="4"/>
</dbReference>
<dbReference type="CDD" id="cd16515">
    <property type="entry name" value="RING-HC_LRSAM1"/>
    <property type="match status" value="1"/>
</dbReference>
<dbReference type="GO" id="GO:0008270">
    <property type="term" value="F:zinc ion binding"/>
    <property type="evidence" value="ECO:0007669"/>
    <property type="project" value="UniProtKB-KW"/>
</dbReference>
<dbReference type="GO" id="GO:0005737">
    <property type="term" value="C:cytoplasm"/>
    <property type="evidence" value="ECO:0007669"/>
    <property type="project" value="TreeGrafter"/>
</dbReference>
<evidence type="ECO:0000256" key="3">
    <source>
        <dbReference type="ARBA" id="ARBA00022737"/>
    </source>
</evidence>
<evidence type="ECO:0000256" key="7">
    <source>
        <dbReference type="SAM" id="Coils"/>
    </source>
</evidence>
<keyword evidence="4 6" id="KW-0863">Zinc-finger</keyword>
<protein>
    <submittedName>
        <fullName evidence="9">Leucine rich repeat and sterile alpha motif containing 1</fullName>
    </submittedName>
</protein>
<dbReference type="PANTHER" id="PTHR48051">
    <property type="match status" value="1"/>
</dbReference>
<dbReference type="InterPro" id="IPR032675">
    <property type="entry name" value="LRR_dom_sf"/>
</dbReference>
<evidence type="ECO:0000256" key="2">
    <source>
        <dbReference type="ARBA" id="ARBA00022723"/>
    </source>
</evidence>
<name>A0A674MEM3_TAKRU</name>
<dbReference type="GeneTree" id="ENSGT00930000151044"/>
<dbReference type="AlphaFoldDB" id="A0A674MEM3"/>
<keyword evidence="2" id="KW-0479">Metal-binding</keyword>
<reference evidence="9" key="2">
    <citation type="submission" date="2025-08" db="UniProtKB">
        <authorList>
            <consortium name="Ensembl"/>
        </authorList>
    </citation>
    <scope>IDENTIFICATION</scope>
</reference>
<dbReference type="InterPro" id="IPR001841">
    <property type="entry name" value="Znf_RING"/>
</dbReference>
<keyword evidence="1" id="KW-0433">Leucine-rich repeat</keyword>